<accession>A0ABN7WIZ5</accession>
<dbReference type="Proteomes" id="UP000789901">
    <property type="component" value="Unassembled WGS sequence"/>
</dbReference>
<feature type="non-terminal residue" evidence="1">
    <location>
        <position position="258"/>
    </location>
</feature>
<keyword evidence="2" id="KW-1185">Reference proteome</keyword>
<feature type="non-terminal residue" evidence="1">
    <location>
        <position position="1"/>
    </location>
</feature>
<organism evidence="1 2">
    <name type="scientific">Gigaspora margarita</name>
    <dbReference type="NCBI Taxonomy" id="4874"/>
    <lineage>
        <taxon>Eukaryota</taxon>
        <taxon>Fungi</taxon>
        <taxon>Fungi incertae sedis</taxon>
        <taxon>Mucoromycota</taxon>
        <taxon>Glomeromycotina</taxon>
        <taxon>Glomeromycetes</taxon>
        <taxon>Diversisporales</taxon>
        <taxon>Gigasporaceae</taxon>
        <taxon>Gigaspora</taxon>
    </lineage>
</organism>
<name>A0ABN7WIZ5_GIGMA</name>
<protein>
    <submittedName>
        <fullName evidence="1">21287_t:CDS:1</fullName>
    </submittedName>
</protein>
<gene>
    <name evidence="1" type="ORF">GMARGA_LOCUS31612</name>
</gene>
<evidence type="ECO:0000313" key="2">
    <source>
        <dbReference type="Proteomes" id="UP000789901"/>
    </source>
</evidence>
<comment type="caution">
    <text evidence="1">The sequence shown here is derived from an EMBL/GenBank/DDBJ whole genome shotgun (WGS) entry which is preliminary data.</text>
</comment>
<evidence type="ECO:0000313" key="1">
    <source>
        <dbReference type="EMBL" id="CAG8833547.1"/>
    </source>
</evidence>
<proteinExistence type="predicted"/>
<dbReference type="EMBL" id="CAJVQB010047618">
    <property type="protein sequence ID" value="CAG8833547.1"/>
    <property type="molecule type" value="Genomic_DNA"/>
</dbReference>
<sequence>LRVKGGSQFSNCVGDLNYQGITNYVNGSGDIIFRYGYTFGCYDGKCTGFPTPFNELDISFQCTNLTSQSNFCISTGSSITGAFGGLCGGIIGNTPATNLVVNSTIRCPSIDAISSALRVGPTSDTAFTWLCCASDTCVALNNVTVYNSWATTNCGHGYLYNSLMCFADNGSWTCAGGQDNIVVVNKKATSSIFTGISAASVSKCIIQVGGIGLSNKLLPNTSNSDSKIVTNISNSSNSNDVCENDHFKFIVIVTAILL</sequence>
<reference evidence="1 2" key="1">
    <citation type="submission" date="2021-06" db="EMBL/GenBank/DDBJ databases">
        <authorList>
            <person name="Kallberg Y."/>
            <person name="Tangrot J."/>
            <person name="Rosling A."/>
        </authorList>
    </citation>
    <scope>NUCLEOTIDE SEQUENCE [LARGE SCALE GENOMIC DNA]</scope>
    <source>
        <strain evidence="1 2">120-4 pot B 10/14</strain>
    </source>
</reference>